<proteinExistence type="predicted"/>
<accession>A0A9P6N9E4</accession>
<evidence type="ECO:0000313" key="2">
    <source>
        <dbReference type="Proteomes" id="UP000886653"/>
    </source>
</evidence>
<comment type="caution">
    <text evidence="1">The sequence shown here is derived from an EMBL/GenBank/DDBJ whole genome shotgun (WGS) entry which is preliminary data.</text>
</comment>
<dbReference type="AlphaFoldDB" id="A0A9P6N9E4"/>
<sequence length="159" mass="17165">MRLLMVKVKVLPVQFQTSPISKSPNSQPATLTAPQVLSPALKSGPTLPPPSKSGTIIEGASSLASSTPLLHIYTNFIQILPFLTRFDDQEAFLHPPQTLPRHALRCLDAYNAASPGRIILPSQFKCPIHEFVNPNGAPVVMSFGAGPFERQLPNCNASI</sequence>
<gene>
    <name evidence="1" type="ORF">CROQUDRAFT_97568</name>
</gene>
<name>A0A9P6N9E4_9BASI</name>
<keyword evidence="2" id="KW-1185">Reference proteome</keyword>
<evidence type="ECO:0000313" key="1">
    <source>
        <dbReference type="EMBL" id="KAG0142406.1"/>
    </source>
</evidence>
<dbReference type="Proteomes" id="UP000886653">
    <property type="component" value="Unassembled WGS sequence"/>
</dbReference>
<organism evidence="1 2">
    <name type="scientific">Cronartium quercuum f. sp. fusiforme G11</name>
    <dbReference type="NCBI Taxonomy" id="708437"/>
    <lineage>
        <taxon>Eukaryota</taxon>
        <taxon>Fungi</taxon>
        <taxon>Dikarya</taxon>
        <taxon>Basidiomycota</taxon>
        <taxon>Pucciniomycotina</taxon>
        <taxon>Pucciniomycetes</taxon>
        <taxon>Pucciniales</taxon>
        <taxon>Coleosporiaceae</taxon>
        <taxon>Cronartium</taxon>
    </lineage>
</organism>
<protein>
    <submittedName>
        <fullName evidence="1">Uncharacterized protein</fullName>
    </submittedName>
</protein>
<reference evidence="1" key="1">
    <citation type="submission" date="2013-11" db="EMBL/GenBank/DDBJ databases">
        <title>Genome sequence of the fusiform rust pathogen reveals effectors for host alternation and coevolution with pine.</title>
        <authorList>
            <consortium name="DOE Joint Genome Institute"/>
            <person name="Smith K."/>
            <person name="Pendleton A."/>
            <person name="Kubisiak T."/>
            <person name="Anderson C."/>
            <person name="Salamov A."/>
            <person name="Aerts A."/>
            <person name="Riley R."/>
            <person name="Clum A."/>
            <person name="Lindquist E."/>
            <person name="Ence D."/>
            <person name="Campbell M."/>
            <person name="Kronenberg Z."/>
            <person name="Feau N."/>
            <person name="Dhillon B."/>
            <person name="Hamelin R."/>
            <person name="Burleigh J."/>
            <person name="Smith J."/>
            <person name="Yandell M."/>
            <person name="Nelson C."/>
            <person name="Grigoriev I."/>
            <person name="Davis J."/>
        </authorList>
    </citation>
    <scope>NUCLEOTIDE SEQUENCE</scope>
    <source>
        <strain evidence="1">G11</strain>
    </source>
</reference>
<dbReference type="EMBL" id="MU167349">
    <property type="protein sequence ID" value="KAG0142406.1"/>
    <property type="molecule type" value="Genomic_DNA"/>
</dbReference>